<organism evidence="1 2">
    <name type="scientific">Candidatus Endonucleibacter bathymodioli</name>
    <dbReference type="NCBI Taxonomy" id="539814"/>
    <lineage>
        <taxon>Bacteria</taxon>
        <taxon>Pseudomonadati</taxon>
        <taxon>Pseudomonadota</taxon>
        <taxon>Gammaproteobacteria</taxon>
        <taxon>Oceanospirillales</taxon>
        <taxon>Endozoicomonadaceae</taxon>
        <taxon>Candidatus Endonucleibacter</taxon>
    </lineage>
</organism>
<sequence>MSVPDIYVSDSDRENHLMLKKKLTGSIQFDSFTSKLAVGPLNGVVHFRKINIRMSQIQTLTANTGISR</sequence>
<reference evidence="1 2" key="1">
    <citation type="journal article" date="2023" name="bioRxiv">
        <title>An intranuclear bacterial parasite of deep-sea mussels expresses apoptosis inhibitors acquired from its host.</title>
        <authorList>
            <person name="Gonzalez Porras M.A."/>
            <person name="Assie A."/>
            <person name="Tietjen M."/>
            <person name="Violette M."/>
            <person name="Kleiner M."/>
            <person name="Gruber-Vodicka H."/>
            <person name="Dubilier N."/>
            <person name="Leisch N."/>
        </authorList>
    </citation>
    <scope>NUCLEOTIDE SEQUENCE [LARGE SCALE GENOMIC DNA]</scope>
    <source>
        <strain evidence="1">IAP13</strain>
    </source>
</reference>
<evidence type="ECO:0000313" key="1">
    <source>
        <dbReference type="EMBL" id="MDP0587911.1"/>
    </source>
</evidence>
<gene>
    <name evidence="1" type="ORF">QS748_01350</name>
</gene>
<dbReference type="Proteomes" id="UP001178148">
    <property type="component" value="Unassembled WGS sequence"/>
</dbReference>
<keyword evidence="2" id="KW-1185">Reference proteome</keyword>
<name>A0AA90SLL4_9GAMM</name>
<comment type="caution">
    <text evidence="1">The sequence shown here is derived from an EMBL/GenBank/DDBJ whole genome shotgun (WGS) entry which is preliminary data.</text>
</comment>
<accession>A0AA90SLL4</accession>
<protein>
    <submittedName>
        <fullName evidence="1">Uncharacterized protein</fullName>
    </submittedName>
</protein>
<proteinExistence type="predicted"/>
<dbReference type="AlphaFoldDB" id="A0AA90SLL4"/>
<dbReference type="EMBL" id="JASXSV010000001">
    <property type="protein sequence ID" value="MDP0587911.1"/>
    <property type="molecule type" value="Genomic_DNA"/>
</dbReference>
<evidence type="ECO:0000313" key="2">
    <source>
        <dbReference type="Proteomes" id="UP001178148"/>
    </source>
</evidence>